<dbReference type="RefSeq" id="XP_018261912.1">
    <property type="nucleotide sequence ID" value="XM_018408221.1"/>
</dbReference>
<accession>A0A1A6A1Y3</accession>
<proteinExistence type="predicted"/>
<protein>
    <submittedName>
        <fullName evidence="2">Uncharacterized protein</fullName>
    </submittedName>
</protein>
<feature type="region of interest" description="Disordered" evidence="1">
    <location>
        <begin position="111"/>
        <end position="176"/>
    </location>
</feature>
<evidence type="ECO:0000313" key="2">
    <source>
        <dbReference type="EMBL" id="OBR84070.1"/>
    </source>
</evidence>
<sequence length="565" mass="63528">MEQADLVRALESIDHTDILAHHVNLQPAANDNFLQEHQVSLQTPVKHIDVSYDDPHHGQQISRDAGPSEQTEQQHHDDDNELDTWTREQLQAEIIKLRRLAKASNINESISQTVIEPRQHASSPRLTQSDDTALVTDTQSGKVKRKRKRNGESDAAVERKEIKRHESTGKRLEKDRKTELAKAVRVKMRSYIGVGMDDPLPHPYSPSTESEGGSIEMTTRLFVPEWSTQLNNPTNSSWVHRISQEIYQEGLAGLHPKIPTEDIDMDIIDTTVKTAFVNMCKKYGQENDPNGVARRDRYTKKRRRWARKDLKQKRRTRTAADPAFQDIHLPPSALHIDYMSSEYSSEGDNSEGETEEGLLRRKEQWDVMRTKQAEEEQPVINGKGGWAVGISEKILEVRTPRWRSEALNEIYRRLDAHATQFSDTRASGSSRSLVTKPNDAPNVRPGHVAPSHRRFTMPPGTMRKGGTPRDLGEGWMWASGMGGVWPEEAARWIGEGPFAPATQPDVNMVPPVDHDRIINDEIVNGNSLADHSVNGDLDIGVEGIEGGHELEQARLGLVNALEGLG</sequence>
<name>A0A1A6A1Y3_9TREE</name>
<dbReference type="Proteomes" id="UP000078595">
    <property type="component" value="Chromosome 6"/>
</dbReference>
<evidence type="ECO:0000256" key="1">
    <source>
        <dbReference type="SAM" id="MobiDB-lite"/>
    </source>
</evidence>
<feature type="compositionally biased region" description="Polar residues" evidence="1">
    <location>
        <begin position="422"/>
        <end position="435"/>
    </location>
</feature>
<feature type="region of interest" description="Disordered" evidence="1">
    <location>
        <begin position="49"/>
        <end position="83"/>
    </location>
</feature>
<feature type="compositionally biased region" description="Polar residues" evidence="1">
    <location>
        <begin position="111"/>
        <end position="141"/>
    </location>
</feature>
<evidence type="ECO:0000313" key="3">
    <source>
        <dbReference type="EMBL" id="WWC63031.1"/>
    </source>
</evidence>
<reference evidence="3" key="3">
    <citation type="submission" date="2024-02" db="EMBL/GenBank/DDBJ databases">
        <title>Comparative genomics of Cryptococcus and Kwoniella reveals pathogenesis evolution and contrasting modes of karyotype evolution via chromosome fusion or intercentromeric recombination.</title>
        <authorList>
            <person name="Coelho M.A."/>
            <person name="David-Palma M."/>
            <person name="Shea T."/>
            <person name="Bowers K."/>
            <person name="McGinley-Smith S."/>
            <person name="Mohammad A.W."/>
            <person name="Gnirke A."/>
            <person name="Yurkov A.M."/>
            <person name="Nowrousian M."/>
            <person name="Sun S."/>
            <person name="Cuomo C.A."/>
            <person name="Heitman J."/>
        </authorList>
    </citation>
    <scope>NUCLEOTIDE SEQUENCE</scope>
    <source>
        <strain evidence="3">CBS 10117</strain>
    </source>
</reference>
<keyword evidence="4" id="KW-1185">Reference proteome</keyword>
<evidence type="ECO:0000313" key="4">
    <source>
        <dbReference type="Proteomes" id="UP000078595"/>
    </source>
</evidence>
<dbReference type="AlphaFoldDB" id="A0A1A6A1Y3"/>
<dbReference type="VEuPathDB" id="FungiDB:I303_04926"/>
<dbReference type="KEGG" id="kdj:28968625"/>
<feature type="compositionally biased region" description="Basic and acidic residues" evidence="1">
    <location>
        <begin position="150"/>
        <end position="176"/>
    </location>
</feature>
<reference evidence="3" key="2">
    <citation type="submission" date="2013-07" db="EMBL/GenBank/DDBJ databases">
        <authorList>
            <consortium name="The Broad Institute Genome Sequencing Platform"/>
            <person name="Cuomo C."/>
            <person name="Litvintseva A."/>
            <person name="Chen Y."/>
            <person name="Heitman J."/>
            <person name="Sun S."/>
            <person name="Springer D."/>
            <person name="Dromer F."/>
            <person name="Young S.K."/>
            <person name="Zeng Q."/>
            <person name="Gargeya S."/>
            <person name="Fitzgerald M."/>
            <person name="Abouelleil A."/>
            <person name="Alvarado L."/>
            <person name="Berlin A.M."/>
            <person name="Chapman S.B."/>
            <person name="Dewar J."/>
            <person name="Goldberg J."/>
            <person name="Griggs A."/>
            <person name="Gujja S."/>
            <person name="Hansen M."/>
            <person name="Howarth C."/>
            <person name="Imamovic A."/>
            <person name="Larimer J."/>
            <person name="McCowan C."/>
            <person name="Murphy C."/>
            <person name="Pearson M."/>
            <person name="Priest M."/>
            <person name="Roberts A."/>
            <person name="Saif S."/>
            <person name="Shea T."/>
            <person name="Sykes S."/>
            <person name="Wortman J."/>
            <person name="Nusbaum C."/>
            <person name="Birren B."/>
        </authorList>
    </citation>
    <scope>NUCLEOTIDE SEQUENCE</scope>
    <source>
        <strain evidence="3">CBS 10117</strain>
    </source>
</reference>
<feature type="region of interest" description="Disordered" evidence="1">
    <location>
        <begin position="422"/>
        <end position="467"/>
    </location>
</feature>
<reference evidence="2" key="1">
    <citation type="submission" date="2013-07" db="EMBL/GenBank/DDBJ databases">
        <title>The Genome Sequence of Cryptococcus dejecticola CBS10117.</title>
        <authorList>
            <consortium name="The Broad Institute Genome Sequencing Platform"/>
            <person name="Cuomo C."/>
            <person name="Litvintseva A."/>
            <person name="Chen Y."/>
            <person name="Heitman J."/>
            <person name="Sun S."/>
            <person name="Springer D."/>
            <person name="Dromer F."/>
            <person name="Young S.K."/>
            <person name="Zeng Q."/>
            <person name="Gargeya S."/>
            <person name="Fitzgerald M."/>
            <person name="Abouelleil A."/>
            <person name="Alvarado L."/>
            <person name="Berlin A.M."/>
            <person name="Chapman S.B."/>
            <person name="Dewar J."/>
            <person name="Goldberg J."/>
            <person name="Griggs A."/>
            <person name="Gujja S."/>
            <person name="Hansen M."/>
            <person name="Howarth C."/>
            <person name="Imamovic A."/>
            <person name="Larimer J."/>
            <person name="McCowan C."/>
            <person name="Murphy C."/>
            <person name="Pearson M."/>
            <person name="Priest M."/>
            <person name="Roberts A."/>
            <person name="Saif S."/>
            <person name="Shea T."/>
            <person name="Sykes S."/>
            <person name="Wortman J."/>
            <person name="Nusbaum C."/>
            <person name="Birren B."/>
        </authorList>
    </citation>
    <scope>NUCLEOTIDE SEQUENCE [LARGE SCALE GENOMIC DNA]</scope>
    <source>
        <strain evidence="2">CBS 10117</strain>
    </source>
</reference>
<dbReference type="GeneID" id="28968625"/>
<dbReference type="OrthoDB" id="2575040at2759"/>
<organism evidence="2">
    <name type="scientific">Kwoniella dejecticola CBS 10117</name>
    <dbReference type="NCBI Taxonomy" id="1296121"/>
    <lineage>
        <taxon>Eukaryota</taxon>
        <taxon>Fungi</taxon>
        <taxon>Dikarya</taxon>
        <taxon>Basidiomycota</taxon>
        <taxon>Agaricomycotina</taxon>
        <taxon>Tremellomycetes</taxon>
        <taxon>Tremellales</taxon>
        <taxon>Cryptococcaceae</taxon>
        <taxon>Kwoniella</taxon>
    </lineage>
</organism>
<dbReference type="EMBL" id="KI894032">
    <property type="protein sequence ID" value="OBR84070.1"/>
    <property type="molecule type" value="Genomic_DNA"/>
</dbReference>
<dbReference type="EMBL" id="CP144535">
    <property type="protein sequence ID" value="WWC63031.1"/>
    <property type="molecule type" value="Genomic_DNA"/>
</dbReference>
<gene>
    <name evidence="2" type="ORF">I303_04926</name>
    <name evidence="3" type="ORF">I303_105630</name>
</gene>